<reference evidence="1" key="1">
    <citation type="journal article" date="2020" name="Nature">
        <title>Giant virus diversity and host interactions through global metagenomics.</title>
        <authorList>
            <person name="Schulz F."/>
            <person name="Roux S."/>
            <person name="Paez-Espino D."/>
            <person name="Jungbluth S."/>
            <person name="Walsh D.A."/>
            <person name="Denef V.J."/>
            <person name="McMahon K.D."/>
            <person name="Konstantinidis K.T."/>
            <person name="Eloe-Fadrosh E.A."/>
            <person name="Kyrpides N.C."/>
            <person name="Woyke T."/>
        </authorList>
    </citation>
    <scope>NUCLEOTIDE SEQUENCE</scope>
    <source>
        <strain evidence="1">GVMAG-M-3300023184-18</strain>
    </source>
</reference>
<proteinExistence type="predicted"/>
<dbReference type="EMBL" id="MN740078">
    <property type="protein sequence ID" value="QHT86969.1"/>
    <property type="molecule type" value="Genomic_DNA"/>
</dbReference>
<evidence type="ECO:0000313" key="1">
    <source>
        <dbReference type="EMBL" id="QHT86969.1"/>
    </source>
</evidence>
<dbReference type="InterPro" id="IPR008964">
    <property type="entry name" value="Invasin/intimin_cell_adhesion"/>
</dbReference>
<dbReference type="SUPFAM" id="SSF49373">
    <property type="entry name" value="Invasin/intimin cell-adhesion fragments"/>
    <property type="match status" value="4"/>
</dbReference>
<sequence length="733" mass="77642">MVLHGLKRIFQKSTPDLSSSDRTDQLRSKTIYSGTVNLSTALATPGSNRYKTYNGPFEVVNKNGNSSLVASASYSALLDITKGKVLLNKLPLNDSTYPYYEKNFGNGEIYVGNYQQFDGSFFSGAGPTGCHDSVLVYDLSTTGFTGPGSYTGNSIGNTGVGVTGAVGWNQNIFIDPKHCYYSDPCASNASYMKFVDINFKGPTGSTGITGPSQYYAQKIINGDQYNGFRFPMSNFTLTCKQPNLSQTDGPLFCPPESPNLSNFVIPSKDYGGIPFVLKPPSTSSSGAFTYSSSNHSVAMITIVGVGTSTITAKQAASGNYSSGNISTPFVVNPGSPNLYNFVIPSKDYGGIPFVLTPPSTNSLGAFTYSSDNLSTATIRGSTVTIGNVGTSTITATQAASGNYTQSIIQASFTVNTILPNLYNFVIPSKDYDGISFVLTPPSTNSSGAFSYSSDNLSTATISGSTVTIGDVGTSTITATQAASGNYSQGSIQASFDVNTILPNLSNFVIPTPKKVGDVFVLTPPSTNSSGAFSYSSDNLSTATISGSTVTIGDVGTSTITATQAASGNYSQGSIQASFDVTPPTAIYSWTNIPNSQNSNSGVGELVTPYIVGLQPGFTLTGGSVYYSGGVLNTDNNTKGPLTLTFVNANSTETMTLNFTITESNPDSFFNFTFNPPIVWTWEPERSYSGELLWPIAYWEQPDSVYPYSFQVYYILGTDPPYVPWVGTLTGYNT</sequence>
<name>A0A6C0I2F0_9ZZZZ</name>
<protein>
    <submittedName>
        <fullName evidence="1">Uncharacterized protein</fullName>
    </submittedName>
</protein>
<dbReference type="AlphaFoldDB" id="A0A6C0I2F0"/>
<organism evidence="1">
    <name type="scientific">viral metagenome</name>
    <dbReference type="NCBI Taxonomy" id="1070528"/>
    <lineage>
        <taxon>unclassified sequences</taxon>
        <taxon>metagenomes</taxon>
        <taxon>organismal metagenomes</taxon>
    </lineage>
</organism>
<accession>A0A6C0I2F0</accession>